<sequence>MAAHGFDTTRSTVDEAGIFERSRLLLLALEPLVGSARLDSVVAAESDYPWHIGSQVLPA</sequence>
<protein>
    <submittedName>
        <fullName evidence="1">Unannotated protein</fullName>
    </submittedName>
</protein>
<dbReference type="AlphaFoldDB" id="A0A6J6NC74"/>
<name>A0A6J6NC74_9ZZZZ</name>
<evidence type="ECO:0000313" key="1">
    <source>
        <dbReference type="EMBL" id="CAB4684231.1"/>
    </source>
</evidence>
<organism evidence="1">
    <name type="scientific">freshwater metagenome</name>
    <dbReference type="NCBI Taxonomy" id="449393"/>
    <lineage>
        <taxon>unclassified sequences</taxon>
        <taxon>metagenomes</taxon>
        <taxon>ecological metagenomes</taxon>
    </lineage>
</organism>
<gene>
    <name evidence="1" type="ORF">UFOPK2366_00396</name>
</gene>
<proteinExistence type="predicted"/>
<accession>A0A6J6NC74</accession>
<reference evidence="1" key="1">
    <citation type="submission" date="2020-05" db="EMBL/GenBank/DDBJ databases">
        <authorList>
            <person name="Chiriac C."/>
            <person name="Salcher M."/>
            <person name="Ghai R."/>
            <person name="Kavagutti S V."/>
        </authorList>
    </citation>
    <scope>NUCLEOTIDE SEQUENCE</scope>
</reference>
<dbReference type="EMBL" id="CAEZXM010000051">
    <property type="protein sequence ID" value="CAB4684231.1"/>
    <property type="molecule type" value="Genomic_DNA"/>
</dbReference>